<keyword evidence="1 3" id="KW-0479">Metal-binding</keyword>
<dbReference type="SUPFAM" id="SSF57716">
    <property type="entry name" value="Glucocorticoid receptor-like (DNA-binding domain)"/>
    <property type="match status" value="1"/>
</dbReference>
<dbReference type="RefSeq" id="WP_070125038.1">
    <property type="nucleotide sequence ID" value="NZ_MDHN01000015.1"/>
</dbReference>
<keyword evidence="2 3" id="KW-0862">Zinc</keyword>
<feature type="binding site" evidence="3">
    <location>
        <position position="8"/>
    </location>
    <ligand>
        <name>Zn(2+)</name>
        <dbReference type="ChEBI" id="CHEBI:29105"/>
    </ligand>
</feature>
<dbReference type="GO" id="GO:0008657">
    <property type="term" value="F:DNA topoisomerase type II (double strand cut, ATP-hydrolyzing) inhibitor activity"/>
    <property type="evidence" value="ECO:0007669"/>
    <property type="project" value="UniProtKB-UniRule"/>
</dbReference>
<dbReference type="STRING" id="1656094.BFC18_09340"/>
<comment type="similarity">
    <text evidence="3">Belongs to the DNA gyrase inhibitor YacG family.</text>
</comment>
<dbReference type="PANTHER" id="PTHR36150">
    <property type="entry name" value="DNA GYRASE INHIBITOR YACG"/>
    <property type="match status" value="1"/>
</dbReference>
<dbReference type="OrthoDB" id="9809663at2"/>
<reference evidence="4 5" key="1">
    <citation type="submission" date="2016-08" db="EMBL/GenBank/DDBJ databases">
        <authorList>
            <person name="Seilhamer J.J."/>
        </authorList>
    </citation>
    <scope>NUCLEOTIDE SEQUENCE [LARGE SCALE GENOMIC DNA]</scope>
    <source>
        <strain evidence="4 5">KCTC 42603</strain>
    </source>
</reference>
<protein>
    <recommendedName>
        <fullName evidence="3">DNA gyrase inhibitor YacG</fullName>
    </recommendedName>
</protein>
<dbReference type="AlphaFoldDB" id="A0A1E7ZCU8"/>
<dbReference type="Pfam" id="PF03884">
    <property type="entry name" value="YacG"/>
    <property type="match status" value="1"/>
</dbReference>
<dbReference type="Gene3D" id="3.30.50.10">
    <property type="entry name" value="Erythroid Transcription Factor GATA-1, subunit A"/>
    <property type="match status" value="1"/>
</dbReference>
<comment type="cofactor">
    <cofactor evidence="3">
        <name>Zn(2+)</name>
        <dbReference type="ChEBI" id="CHEBI:29105"/>
    </cofactor>
    <text evidence="3">Binds 1 zinc ion.</text>
</comment>
<feature type="binding site" evidence="3">
    <location>
        <position position="5"/>
    </location>
    <ligand>
        <name>Zn(2+)</name>
        <dbReference type="ChEBI" id="CHEBI:29105"/>
    </ligand>
</feature>
<dbReference type="EMBL" id="MDHN01000015">
    <property type="protein sequence ID" value="OFC71346.1"/>
    <property type="molecule type" value="Genomic_DNA"/>
</dbReference>
<gene>
    <name evidence="3" type="primary">yacG</name>
    <name evidence="4" type="ORF">BFC18_09340</name>
</gene>
<dbReference type="GO" id="GO:0006355">
    <property type="term" value="P:regulation of DNA-templated transcription"/>
    <property type="evidence" value="ECO:0007669"/>
    <property type="project" value="InterPro"/>
</dbReference>
<feature type="binding site" evidence="3">
    <location>
        <position position="24"/>
    </location>
    <ligand>
        <name>Zn(2+)</name>
        <dbReference type="ChEBI" id="CHEBI:29105"/>
    </ligand>
</feature>
<evidence type="ECO:0000256" key="3">
    <source>
        <dbReference type="HAMAP-Rule" id="MF_00649"/>
    </source>
</evidence>
<comment type="caution">
    <text evidence="4">The sequence shown here is derived from an EMBL/GenBank/DDBJ whole genome shotgun (WGS) entry which is preliminary data.</text>
</comment>
<evidence type="ECO:0000313" key="5">
    <source>
        <dbReference type="Proteomes" id="UP000175691"/>
    </source>
</evidence>
<feature type="binding site" evidence="3">
    <location>
        <position position="28"/>
    </location>
    <ligand>
        <name>Zn(2+)</name>
        <dbReference type="ChEBI" id="CHEBI:29105"/>
    </ligand>
</feature>
<dbReference type="GO" id="GO:0008270">
    <property type="term" value="F:zinc ion binding"/>
    <property type="evidence" value="ECO:0007669"/>
    <property type="project" value="UniProtKB-UniRule"/>
</dbReference>
<dbReference type="InterPro" id="IPR005584">
    <property type="entry name" value="DNA_gyrase_inhibitor_YacG"/>
</dbReference>
<keyword evidence="5" id="KW-1185">Reference proteome</keyword>
<evidence type="ECO:0000256" key="1">
    <source>
        <dbReference type="ARBA" id="ARBA00022723"/>
    </source>
</evidence>
<accession>A0A1E7ZCU8</accession>
<dbReference type="NCBIfam" id="NF001638">
    <property type="entry name" value="PRK00418.1"/>
    <property type="match status" value="1"/>
</dbReference>
<comment type="function">
    <text evidence="3">Inhibits all the catalytic activities of DNA gyrase by preventing its interaction with DNA. Acts by binding directly to the C-terminal domain of GyrB, which probably disrupts DNA binding by the gyrase.</text>
</comment>
<dbReference type="InterPro" id="IPR013088">
    <property type="entry name" value="Znf_NHR/GATA"/>
</dbReference>
<organism evidence="4 5">
    <name type="scientific">Alteromonas confluentis</name>
    <dbReference type="NCBI Taxonomy" id="1656094"/>
    <lineage>
        <taxon>Bacteria</taxon>
        <taxon>Pseudomonadati</taxon>
        <taxon>Pseudomonadota</taxon>
        <taxon>Gammaproteobacteria</taxon>
        <taxon>Alteromonadales</taxon>
        <taxon>Alteromonadaceae</taxon>
        <taxon>Alteromonas/Salinimonas group</taxon>
        <taxon>Alteromonas</taxon>
    </lineage>
</organism>
<evidence type="ECO:0000256" key="2">
    <source>
        <dbReference type="ARBA" id="ARBA00022833"/>
    </source>
</evidence>
<proteinExistence type="inferred from homology"/>
<comment type="subunit">
    <text evidence="3">Interacts with GyrB.</text>
</comment>
<dbReference type="PANTHER" id="PTHR36150:SF1">
    <property type="entry name" value="DNA GYRASE INHIBITOR YACG"/>
    <property type="match status" value="1"/>
</dbReference>
<dbReference type="Proteomes" id="UP000175691">
    <property type="component" value="Unassembled WGS sequence"/>
</dbReference>
<dbReference type="HAMAP" id="MF_00649">
    <property type="entry name" value="DNA_gyrase_inhibitor_YacG"/>
    <property type="match status" value="1"/>
</dbReference>
<name>A0A1E7ZCU8_9ALTE</name>
<sequence>MKVKCPICSADVEWSEKSEHRPFCSKKCQLIDLGEWAVEDRSIPGPKQHSDTPPGLPDIEDIEAMLSQQQDDFFKL</sequence>
<evidence type="ECO:0000313" key="4">
    <source>
        <dbReference type="EMBL" id="OFC71346.1"/>
    </source>
</evidence>